<gene>
    <name evidence="2" type="ORF">EDC28_1179</name>
</gene>
<sequence length="574" mass="63804">MEKTFIPGKDAALEDSIARIGGAIEALGFTIEEARWLNPAPYIWSVHIRDKDCPQVFSNGKGATREASLASAYGELIERLSTRYLWADFRLTGALNEFGHVHQSDERWYDVDGEWPEELLDEHCRAIYDPEGDLELSDLIDHNGGDSGKGVCALPYVRQSDGQTVYVPVNLIGNIFVSNGMSAGNTQAEAQVQGLSEIFERAIKNRIIVEDIALPLVPQSVLDRYPHIDAGIKALQAEGFGIRALDASLGGRYPVMCVVLQHPKDGGVYASFGAHPKFGVALERALTELLQGRALDELEGFPAPTTDMEQVTDPHNLELHFIDSSGYVGWGFLSDKPDVEFADWDDQHDNAFERQALIDLLHEEGHQVYISEHTALGAYACRILVPGFSDIYPADELVWHNNNQALDFRPVLFDLNGATEEDHRELLEALDQYSVNDQLRVLEWAGIVGDKGTPWARLRIGELRLWLLLALGEQEEAYEQLGSVLASGHLTDDERQLYRAIFAVLELTVEGKDLSDFEPSLVNYFGADKLALAKGLVAGTERFPELGKLDPDTPTQGHRRLMEAYAKVLRGQLR</sequence>
<evidence type="ECO:0000259" key="1">
    <source>
        <dbReference type="PROSITE" id="PS51664"/>
    </source>
</evidence>
<proteinExistence type="predicted"/>
<dbReference type="PANTHER" id="PTHR37809">
    <property type="entry name" value="RIBOSOMAL PROTEIN S12 METHYLTHIOTRANSFERASE ACCESSORY FACTOR YCAO"/>
    <property type="match status" value="1"/>
</dbReference>
<accession>A0A3N1NRJ8</accession>
<dbReference type="Pfam" id="PF18381">
    <property type="entry name" value="YcaO_C"/>
    <property type="match status" value="1"/>
</dbReference>
<evidence type="ECO:0000313" key="3">
    <source>
        <dbReference type="Proteomes" id="UP000268033"/>
    </source>
</evidence>
<protein>
    <submittedName>
        <fullName evidence="2">Ribosomal protein S12 methylthiotransferase accessory factor</fullName>
    </submittedName>
</protein>
<keyword evidence="3" id="KW-1185">Reference proteome</keyword>
<dbReference type="PROSITE" id="PS51664">
    <property type="entry name" value="YCAO"/>
    <property type="match status" value="1"/>
</dbReference>
<comment type="caution">
    <text evidence="2">The sequence shown here is derived from an EMBL/GenBank/DDBJ whole genome shotgun (WGS) entry which is preliminary data.</text>
</comment>
<dbReference type="InterPro" id="IPR041080">
    <property type="entry name" value="YcaO_C"/>
</dbReference>
<dbReference type="GO" id="GO:0005840">
    <property type="term" value="C:ribosome"/>
    <property type="evidence" value="ECO:0007669"/>
    <property type="project" value="UniProtKB-KW"/>
</dbReference>
<feature type="domain" description="YcaO" evidence="1">
    <location>
        <begin position="60"/>
        <end position="428"/>
    </location>
</feature>
<dbReference type="Gene3D" id="3.30.160.660">
    <property type="match status" value="1"/>
</dbReference>
<keyword evidence="2" id="KW-0687">Ribonucleoprotein</keyword>
<name>A0A3N1NRJ8_9GAMM</name>
<dbReference type="RefSeq" id="WP_050660258.1">
    <property type="nucleotide sequence ID" value="NZ_LFWC01000016.1"/>
</dbReference>
<dbReference type="GO" id="GO:0016740">
    <property type="term" value="F:transferase activity"/>
    <property type="evidence" value="ECO:0007669"/>
    <property type="project" value="UniProtKB-KW"/>
</dbReference>
<dbReference type="PANTHER" id="PTHR37809:SF1">
    <property type="entry name" value="RIBOSOMAL PROTEIN S12 METHYLTHIOTRANSFERASE ACCESSORY FACTOR YCAO"/>
    <property type="match status" value="1"/>
</dbReference>
<dbReference type="EMBL" id="RJUL01000017">
    <property type="protein sequence ID" value="ROQ18743.1"/>
    <property type="molecule type" value="Genomic_DNA"/>
</dbReference>
<dbReference type="AlphaFoldDB" id="A0A3N1NRJ8"/>
<evidence type="ECO:0000313" key="2">
    <source>
        <dbReference type="EMBL" id="ROQ18743.1"/>
    </source>
</evidence>
<dbReference type="STRING" id="584787.GCA_001247655_01380"/>
<dbReference type="NCBIfam" id="TIGR00702">
    <property type="entry name" value="YcaO-type kinase domain"/>
    <property type="match status" value="1"/>
</dbReference>
<dbReference type="Pfam" id="PF02624">
    <property type="entry name" value="YcaO"/>
    <property type="match status" value="1"/>
</dbReference>
<dbReference type="OrthoDB" id="9761274at2"/>
<reference evidence="2 3" key="1">
    <citation type="submission" date="2018-11" db="EMBL/GenBank/DDBJ databases">
        <title>Genomic Encyclopedia of Type Strains, Phase IV (KMG-IV): sequencing the most valuable type-strain genomes for metagenomic binning, comparative biology and taxonomic classification.</title>
        <authorList>
            <person name="Goeker M."/>
        </authorList>
    </citation>
    <scope>NUCLEOTIDE SEQUENCE [LARGE SCALE GENOMIC DNA]</scope>
    <source>
        <strain evidence="2 3">DSM 21945</strain>
    </source>
</reference>
<dbReference type="NCBIfam" id="NF040716">
    <property type="entry name" value="YcaO_for_S12"/>
    <property type="match status" value="1"/>
</dbReference>
<dbReference type="InterPro" id="IPR003776">
    <property type="entry name" value="YcaO-like_dom"/>
</dbReference>
<dbReference type="Proteomes" id="UP000268033">
    <property type="component" value="Unassembled WGS sequence"/>
</dbReference>
<keyword evidence="2" id="KW-0808">Transferase</keyword>
<keyword evidence="2" id="KW-0689">Ribosomal protein</keyword>
<organism evidence="2 3">
    <name type="scientific">Gallaecimonas pentaromativorans</name>
    <dbReference type="NCBI Taxonomy" id="584787"/>
    <lineage>
        <taxon>Bacteria</taxon>
        <taxon>Pseudomonadati</taxon>
        <taxon>Pseudomonadota</taxon>
        <taxon>Gammaproteobacteria</taxon>
        <taxon>Enterobacterales</taxon>
        <taxon>Gallaecimonadaceae</taxon>
        <taxon>Gallaecimonas</taxon>
    </lineage>
</organism>